<name>A0A6G1K7Y6_9PLEO</name>
<reference evidence="2" key="1">
    <citation type="journal article" date="2020" name="Stud. Mycol.">
        <title>101 Dothideomycetes genomes: a test case for predicting lifestyles and emergence of pathogens.</title>
        <authorList>
            <person name="Haridas S."/>
            <person name="Albert R."/>
            <person name="Binder M."/>
            <person name="Bloem J."/>
            <person name="Labutti K."/>
            <person name="Salamov A."/>
            <person name="Andreopoulos B."/>
            <person name="Baker S."/>
            <person name="Barry K."/>
            <person name="Bills G."/>
            <person name="Bluhm B."/>
            <person name="Cannon C."/>
            <person name="Castanera R."/>
            <person name="Culley D."/>
            <person name="Daum C."/>
            <person name="Ezra D."/>
            <person name="Gonzalez J."/>
            <person name="Henrissat B."/>
            <person name="Kuo A."/>
            <person name="Liang C."/>
            <person name="Lipzen A."/>
            <person name="Lutzoni F."/>
            <person name="Magnuson J."/>
            <person name="Mondo S."/>
            <person name="Nolan M."/>
            <person name="Ohm R."/>
            <person name="Pangilinan J."/>
            <person name="Park H.-J."/>
            <person name="Ramirez L."/>
            <person name="Alfaro M."/>
            <person name="Sun H."/>
            <person name="Tritt A."/>
            <person name="Yoshinaga Y."/>
            <person name="Zwiers L.-H."/>
            <person name="Turgeon B."/>
            <person name="Goodwin S."/>
            <person name="Spatafora J."/>
            <person name="Crous P."/>
            <person name="Grigoriev I."/>
        </authorList>
    </citation>
    <scope>NUCLEOTIDE SEQUENCE</scope>
    <source>
        <strain evidence="2">CBS 279.74</strain>
    </source>
</reference>
<dbReference type="EMBL" id="MU005771">
    <property type="protein sequence ID" value="KAF2708645.1"/>
    <property type="molecule type" value="Genomic_DNA"/>
</dbReference>
<accession>A0A6G1K7Y6</accession>
<evidence type="ECO:0000313" key="3">
    <source>
        <dbReference type="Proteomes" id="UP000799428"/>
    </source>
</evidence>
<organism evidence="2 3">
    <name type="scientific">Pleomassaria siparia CBS 279.74</name>
    <dbReference type="NCBI Taxonomy" id="1314801"/>
    <lineage>
        <taxon>Eukaryota</taxon>
        <taxon>Fungi</taxon>
        <taxon>Dikarya</taxon>
        <taxon>Ascomycota</taxon>
        <taxon>Pezizomycotina</taxon>
        <taxon>Dothideomycetes</taxon>
        <taxon>Pleosporomycetidae</taxon>
        <taxon>Pleosporales</taxon>
        <taxon>Pleomassariaceae</taxon>
        <taxon>Pleomassaria</taxon>
    </lineage>
</organism>
<keyword evidence="1" id="KW-0812">Transmembrane</keyword>
<dbReference type="Proteomes" id="UP000799428">
    <property type="component" value="Unassembled WGS sequence"/>
</dbReference>
<gene>
    <name evidence="2" type="ORF">K504DRAFT_467884</name>
</gene>
<feature type="transmembrane region" description="Helical" evidence="1">
    <location>
        <begin position="21"/>
        <end position="45"/>
    </location>
</feature>
<evidence type="ECO:0000313" key="2">
    <source>
        <dbReference type="EMBL" id="KAF2708645.1"/>
    </source>
</evidence>
<protein>
    <submittedName>
        <fullName evidence="2">Uncharacterized protein</fullName>
    </submittedName>
</protein>
<proteinExistence type="predicted"/>
<keyword evidence="1" id="KW-1133">Transmembrane helix</keyword>
<keyword evidence="1" id="KW-0472">Membrane</keyword>
<dbReference type="AlphaFoldDB" id="A0A6G1K7Y6"/>
<keyword evidence="3" id="KW-1185">Reference proteome</keyword>
<evidence type="ECO:0000256" key="1">
    <source>
        <dbReference type="SAM" id="Phobius"/>
    </source>
</evidence>
<sequence>MAKFHMLDTRYNHRRLSISRYAWTNIIWAISMLTMLLIFVAYHYWRMKRVGGATERRVMQWIDLNQRQDGQSGILEDGHEMVEFRINHGQRGDVGYPTLPERPYHGDQGARLGCFGRYSNIIKR</sequence>